<dbReference type="Proteomes" id="UP000015503">
    <property type="component" value="Chromosome"/>
</dbReference>
<sequence length="106" mass="11675">MDIRYLLLAATLFAAQANASGDQAWKDHDARLLNACKAASGLKDVRPAGAPVLFDDRLGLTALLLEGRYPQPHMKNQRGRELCLYERKSHKAHIAEADTLAAPRKP</sequence>
<dbReference type="RefSeq" id="WP_016492382.1">
    <property type="nucleotide sequence ID" value="NC_021499.1"/>
</dbReference>
<dbReference type="HOGENOM" id="CLU_151944_0_0_6"/>
<organism evidence="2 3">
    <name type="scientific">Metapseudomonas resinovorans NBRC 106553</name>
    <dbReference type="NCBI Taxonomy" id="1245471"/>
    <lineage>
        <taxon>Bacteria</taxon>
        <taxon>Pseudomonadati</taxon>
        <taxon>Pseudomonadota</taxon>
        <taxon>Gammaproteobacteria</taxon>
        <taxon>Pseudomonadales</taxon>
        <taxon>Pseudomonadaceae</taxon>
        <taxon>Metapseudomonas</taxon>
    </lineage>
</organism>
<proteinExistence type="predicted"/>
<keyword evidence="3" id="KW-1185">Reference proteome</keyword>
<evidence type="ECO:0000256" key="1">
    <source>
        <dbReference type="SAM" id="SignalP"/>
    </source>
</evidence>
<dbReference type="AlphaFoldDB" id="S6AEM3"/>
<dbReference type="eggNOG" id="ENOG50332ZQ">
    <property type="taxonomic scope" value="Bacteria"/>
</dbReference>
<evidence type="ECO:0000313" key="2">
    <source>
        <dbReference type="EMBL" id="BAN48187.1"/>
    </source>
</evidence>
<reference evidence="2 3" key="1">
    <citation type="journal article" date="2013" name="Genome Announc.">
        <title>Complete Genome Sequence of the Carbazole Degrader Pseudomonas resinovorans Strain CA10 (NBRC 106553).</title>
        <authorList>
            <person name="Shintani M."/>
            <person name="Hosoyama A."/>
            <person name="Ohji S."/>
            <person name="Tsuchikane K."/>
            <person name="Takarada H."/>
            <person name="Yamazoe A."/>
            <person name="Fujita N."/>
            <person name="Nojiri H."/>
        </authorList>
    </citation>
    <scope>NUCLEOTIDE SEQUENCE [LARGE SCALE GENOMIC DNA]</scope>
    <source>
        <strain evidence="2 3">NBRC 106553</strain>
    </source>
</reference>
<dbReference type="STRING" id="1245471.PCA10_24550"/>
<feature type="chain" id="PRO_5004545518" evidence="1">
    <location>
        <begin position="20"/>
        <end position="106"/>
    </location>
</feature>
<protein>
    <submittedName>
        <fullName evidence="2">Uncharacterized protein</fullName>
    </submittedName>
</protein>
<accession>S6AEM3</accession>
<evidence type="ECO:0000313" key="3">
    <source>
        <dbReference type="Proteomes" id="UP000015503"/>
    </source>
</evidence>
<dbReference type="KEGG" id="pre:PCA10_24550"/>
<name>S6AEM3_METRE</name>
<dbReference type="PATRIC" id="fig|1245471.3.peg.2483"/>
<feature type="signal peptide" evidence="1">
    <location>
        <begin position="1"/>
        <end position="19"/>
    </location>
</feature>
<gene>
    <name evidence="2" type="ORF">PCA10_24550</name>
</gene>
<keyword evidence="1" id="KW-0732">Signal</keyword>
<dbReference type="EMBL" id="AP013068">
    <property type="protein sequence ID" value="BAN48187.1"/>
    <property type="molecule type" value="Genomic_DNA"/>
</dbReference>